<dbReference type="RefSeq" id="WP_106358072.1">
    <property type="nucleotide sequence ID" value="NZ_PVTP01000007.1"/>
</dbReference>
<comment type="caution">
    <text evidence="1">The sequence shown here is derived from an EMBL/GenBank/DDBJ whole genome shotgun (WGS) entry which is preliminary data.</text>
</comment>
<organism evidence="1 2">
    <name type="scientific">Yoonia maritima</name>
    <dbReference type="NCBI Taxonomy" id="1435347"/>
    <lineage>
        <taxon>Bacteria</taxon>
        <taxon>Pseudomonadati</taxon>
        <taxon>Pseudomonadota</taxon>
        <taxon>Alphaproteobacteria</taxon>
        <taxon>Rhodobacterales</taxon>
        <taxon>Paracoccaceae</taxon>
        <taxon>Yoonia</taxon>
    </lineage>
</organism>
<keyword evidence="2" id="KW-1185">Reference proteome</keyword>
<sequence length="110" mass="12759">MQPITPLKNETPLDFVERADELNVDGVVIDTILEEFYSLRDDGEIKKLKLRSAPFWEQFYRNHATNLFQRGAAKYAALNFIRRKNGASGQKMLSDQEIEDLVESVGVWRR</sequence>
<name>A0A2T0VXR9_9RHOB</name>
<gene>
    <name evidence="1" type="ORF">CLV80_10779</name>
</gene>
<dbReference type="Proteomes" id="UP000238007">
    <property type="component" value="Unassembled WGS sequence"/>
</dbReference>
<evidence type="ECO:0000313" key="2">
    <source>
        <dbReference type="Proteomes" id="UP000238007"/>
    </source>
</evidence>
<evidence type="ECO:0000313" key="1">
    <source>
        <dbReference type="EMBL" id="PRY76902.1"/>
    </source>
</evidence>
<dbReference type="OrthoDB" id="7854431at2"/>
<reference evidence="1 2" key="1">
    <citation type="submission" date="2018-03" db="EMBL/GenBank/DDBJ databases">
        <title>Genomic Encyclopedia of Archaeal and Bacterial Type Strains, Phase II (KMG-II): from individual species to whole genera.</title>
        <authorList>
            <person name="Goeker M."/>
        </authorList>
    </citation>
    <scope>NUCLEOTIDE SEQUENCE [LARGE SCALE GENOMIC DNA]</scope>
    <source>
        <strain evidence="1 2">DSM 101533</strain>
    </source>
</reference>
<dbReference type="AlphaFoldDB" id="A0A2T0VXR9"/>
<accession>A0A2T0VXR9</accession>
<protein>
    <submittedName>
        <fullName evidence="1">Uncharacterized protein</fullName>
    </submittedName>
</protein>
<dbReference type="EMBL" id="PVTP01000007">
    <property type="protein sequence ID" value="PRY76902.1"/>
    <property type="molecule type" value="Genomic_DNA"/>
</dbReference>
<proteinExistence type="predicted"/>